<dbReference type="InterPro" id="IPR000182">
    <property type="entry name" value="GNAT_dom"/>
</dbReference>
<dbReference type="GO" id="GO:0016747">
    <property type="term" value="F:acyltransferase activity, transferring groups other than amino-acyl groups"/>
    <property type="evidence" value="ECO:0007669"/>
    <property type="project" value="InterPro"/>
</dbReference>
<evidence type="ECO:0000313" key="2">
    <source>
        <dbReference type="EMBL" id="SOR60591.1"/>
    </source>
</evidence>
<accession>A0AAQ1SMM7</accession>
<dbReference type="PROSITE" id="PS51186">
    <property type="entry name" value="GNAT"/>
    <property type="match status" value="1"/>
</dbReference>
<dbReference type="CDD" id="cd04301">
    <property type="entry name" value="NAT_SF"/>
    <property type="match status" value="1"/>
</dbReference>
<dbReference type="RefSeq" id="WP_000445079.1">
    <property type="nucleotide sequence ID" value="NZ_CP011933.1"/>
</dbReference>
<sequence>MESLQIRKIDSIFDIENAYPAFLELRPHLTDKKVFVQMVLQQISEGYCIHAICLDKETIACIGFRFFHMLAWGKILYIDDLITKRDFHGHGYGDKLLKHVIQIAKEENCDQVHLDTGYLRHAAHFVYLRNAFELNCHHLALNLRSKPN</sequence>
<evidence type="ECO:0000313" key="3">
    <source>
        <dbReference type="Proteomes" id="UP000234460"/>
    </source>
</evidence>
<dbReference type="InterPro" id="IPR016181">
    <property type="entry name" value="Acyl_CoA_acyltransferase"/>
</dbReference>
<reference evidence="2 3" key="1">
    <citation type="submission" date="2017-11" db="EMBL/GenBank/DDBJ databases">
        <authorList>
            <person name="Lechat P."/>
        </authorList>
    </citation>
    <scope>NUCLEOTIDE SEQUENCE [LARGE SCALE GENOMIC DNA]</scope>
    <source>
        <strain evidence="2">L495</strain>
    </source>
</reference>
<dbReference type="SUPFAM" id="SSF55729">
    <property type="entry name" value="Acyl-CoA N-acyltransferases (Nat)"/>
    <property type="match status" value="1"/>
</dbReference>
<dbReference type="AlphaFoldDB" id="A0AAQ1SMM7"/>
<dbReference type="Proteomes" id="UP000234460">
    <property type="component" value="Chromosome LMANV2"/>
</dbReference>
<evidence type="ECO:0000259" key="1">
    <source>
        <dbReference type="PROSITE" id="PS51186"/>
    </source>
</evidence>
<gene>
    <name evidence="2" type="ORF">LMANV2_190017</name>
</gene>
<comment type="caution">
    <text evidence="2">The sequence shown here is derived from an EMBL/GenBank/DDBJ whole genome shotgun (WGS) entry which is preliminary data.</text>
</comment>
<proteinExistence type="predicted"/>
<organism evidence="2 3">
    <name type="scientific">Leptospira interrogans serovar Manilae</name>
    <dbReference type="NCBI Taxonomy" id="214675"/>
    <lineage>
        <taxon>Bacteria</taxon>
        <taxon>Pseudomonadati</taxon>
        <taxon>Spirochaetota</taxon>
        <taxon>Spirochaetia</taxon>
        <taxon>Leptospirales</taxon>
        <taxon>Leptospiraceae</taxon>
        <taxon>Leptospira</taxon>
    </lineage>
</organism>
<name>A0AAQ1SMM7_LEPIR</name>
<feature type="domain" description="N-acetyltransferase" evidence="1">
    <location>
        <begin position="4"/>
        <end position="148"/>
    </location>
</feature>
<dbReference type="Gene3D" id="3.40.630.30">
    <property type="match status" value="1"/>
</dbReference>
<protein>
    <submittedName>
        <fullName evidence="2">Acetyltransferase (GNAT) domain protein</fullName>
    </submittedName>
</protein>
<dbReference type="Pfam" id="PF00583">
    <property type="entry name" value="Acetyltransf_1"/>
    <property type="match status" value="1"/>
</dbReference>
<dbReference type="EMBL" id="OEJX01000011">
    <property type="protein sequence ID" value="SOR60591.1"/>
    <property type="molecule type" value="Genomic_DNA"/>
</dbReference>